<evidence type="ECO:0000313" key="3">
    <source>
        <dbReference type="Proteomes" id="UP001595872"/>
    </source>
</evidence>
<dbReference type="EMBL" id="JBHSIT010000002">
    <property type="protein sequence ID" value="MFC4907741.1"/>
    <property type="molecule type" value="Genomic_DNA"/>
</dbReference>
<dbReference type="RefSeq" id="WP_378253739.1">
    <property type="nucleotide sequence ID" value="NZ_JBHSIT010000002.1"/>
</dbReference>
<feature type="transmembrane region" description="Helical" evidence="1">
    <location>
        <begin position="80"/>
        <end position="99"/>
    </location>
</feature>
<evidence type="ECO:0000313" key="2">
    <source>
        <dbReference type="EMBL" id="MFC4907741.1"/>
    </source>
</evidence>
<reference evidence="3" key="1">
    <citation type="journal article" date="2019" name="Int. J. Syst. Evol. Microbiol.">
        <title>The Global Catalogue of Microorganisms (GCM) 10K type strain sequencing project: providing services to taxonomists for standard genome sequencing and annotation.</title>
        <authorList>
            <consortium name="The Broad Institute Genomics Platform"/>
            <consortium name="The Broad Institute Genome Sequencing Center for Infectious Disease"/>
            <person name="Wu L."/>
            <person name="Ma J."/>
        </authorList>
    </citation>
    <scope>NUCLEOTIDE SEQUENCE [LARGE SCALE GENOMIC DNA]</scope>
    <source>
        <strain evidence="3">KLKA75</strain>
    </source>
</reference>
<comment type="caution">
    <text evidence="2">The sequence shown here is derived from an EMBL/GenBank/DDBJ whole genome shotgun (WGS) entry which is preliminary data.</text>
</comment>
<organism evidence="2 3">
    <name type="scientific">Actinomadura gamaensis</name>
    <dbReference type="NCBI Taxonomy" id="1763541"/>
    <lineage>
        <taxon>Bacteria</taxon>
        <taxon>Bacillati</taxon>
        <taxon>Actinomycetota</taxon>
        <taxon>Actinomycetes</taxon>
        <taxon>Streptosporangiales</taxon>
        <taxon>Thermomonosporaceae</taxon>
        <taxon>Actinomadura</taxon>
    </lineage>
</organism>
<sequence length="100" mass="11106">MLGASKKILLAMGRTIALVAAFFFSLYVAVLPTMFVGEDETGIDRLKSGYTWLGYGWSFLIAFAGFSIFRMLAHRRTFHWAALTCALPTMTSVVMMLTVV</sequence>
<dbReference type="Proteomes" id="UP001595872">
    <property type="component" value="Unassembled WGS sequence"/>
</dbReference>
<feature type="transmembrane region" description="Helical" evidence="1">
    <location>
        <begin position="12"/>
        <end position="35"/>
    </location>
</feature>
<name>A0ABV9TUG4_9ACTN</name>
<keyword evidence="3" id="KW-1185">Reference proteome</keyword>
<feature type="transmembrane region" description="Helical" evidence="1">
    <location>
        <begin position="55"/>
        <end position="73"/>
    </location>
</feature>
<evidence type="ECO:0000256" key="1">
    <source>
        <dbReference type="SAM" id="Phobius"/>
    </source>
</evidence>
<keyword evidence="1" id="KW-0812">Transmembrane</keyword>
<gene>
    <name evidence="2" type="ORF">ACFPCY_10450</name>
</gene>
<protein>
    <submittedName>
        <fullName evidence="2">Uncharacterized protein</fullName>
    </submittedName>
</protein>
<proteinExistence type="predicted"/>
<keyword evidence="1" id="KW-1133">Transmembrane helix</keyword>
<keyword evidence="1" id="KW-0472">Membrane</keyword>
<accession>A0ABV9TUG4</accession>